<evidence type="ECO:0000256" key="4">
    <source>
        <dbReference type="ARBA" id="ARBA00023163"/>
    </source>
</evidence>
<dbReference type="AlphaFoldDB" id="A0A1M7YAS5"/>
<keyword evidence="2" id="KW-0805">Transcription regulation</keyword>
<reference evidence="6 7" key="1">
    <citation type="submission" date="2016-12" db="EMBL/GenBank/DDBJ databases">
        <authorList>
            <person name="Song W.-J."/>
            <person name="Kurnit D.M."/>
        </authorList>
    </citation>
    <scope>NUCLEOTIDE SEQUENCE [LARGE SCALE GENOMIC DNA]</scope>
    <source>
        <strain evidence="6 7">DSM 12503</strain>
    </source>
</reference>
<dbReference type="CDD" id="cd01109">
    <property type="entry name" value="HTH_YyaN"/>
    <property type="match status" value="1"/>
</dbReference>
<keyword evidence="7" id="KW-1185">Reference proteome</keyword>
<dbReference type="PANTHER" id="PTHR30204:SF69">
    <property type="entry name" value="MERR-FAMILY TRANSCRIPTIONAL REGULATOR"/>
    <property type="match status" value="1"/>
</dbReference>
<evidence type="ECO:0000313" key="6">
    <source>
        <dbReference type="EMBL" id="SHO49732.1"/>
    </source>
</evidence>
<dbReference type="EMBL" id="FRFD01000007">
    <property type="protein sequence ID" value="SHO49732.1"/>
    <property type="molecule type" value="Genomic_DNA"/>
</dbReference>
<dbReference type="STRING" id="1121345.SAMN02745217_02409"/>
<dbReference type="InterPro" id="IPR000551">
    <property type="entry name" value="MerR-type_HTH_dom"/>
</dbReference>
<evidence type="ECO:0000259" key="5">
    <source>
        <dbReference type="PROSITE" id="PS50937"/>
    </source>
</evidence>
<sequence length="129" mass="15007">MYTIKEVSVRTGLSIYTLRYYDKEGLLPLVKRTPSGIRKFSDNDIAWLGLICCLKNSGMSIENIKEFMNLCLKGEETAETRKEMLLKHKEHILHQMKELKKSLDTVNYKIDHYKEIGIFHIDGDQQDAV</sequence>
<keyword evidence="4" id="KW-0804">Transcription</keyword>
<dbReference type="InterPro" id="IPR009061">
    <property type="entry name" value="DNA-bd_dom_put_sf"/>
</dbReference>
<dbReference type="SUPFAM" id="SSF46955">
    <property type="entry name" value="Putative DNA-binding domain"/>
    <property type="match status" value="1"/>
</dbReference>
<dbReference type="PRINTS" id="PR00040">
    <property type="entry name" value="HTHMERR"/>
</dbReference>
<evidence type="ECO:0000256" key="2">
    <source>
        <dbReference type="ARBA" id="ARBA00023015"/>
    </source>
</evidence>
<keyword evidence="1" id="KW-0678">Repressor</keyword>
<organism evidence="6 7">
    <name type="scientific">Anaerocolumna xylanovorans DSM 12503</name>
    <dbReference type="NCBI Taxonomy" id="1121345"/>
    <lineage>
        <taxon>Bacteria</taxon>
        <taxon>Bacillati</taxon>
        <taxon>Bacillota</taxon>
        <taxon>Clostridia</taxon>
        <taxon>Lachnospirales</taxon>
        <taxon>Lachnospiraceae</taxon>
        <taxon>Anaerocolumna</taxon>
    </lineage>
</organism>
<dbReference type="Pfam" id="PF13411">
    <property type="entry name" value="MerR_1"/>
    <property type="match status" value="1"/>
</dbReference>
<dbReference type="GO" id="GO:0003700">
    <property type="term" value="F:DNA-binding transcription factor activity"/>
    <property type="evidence" value="ECO:0007669"/>
    <property type="project" value="InterPro"/>
</dbReference>
<evidence type="ECO:0000313" key="7">
    <source>
        <dbReference type="Proteomes" id="UP000184612"/>
    </source>
</evidence>
<evidence type="ECO:0000256" key="1">
    <source>
        <dbReference type="ARBA" id="ARBA00022491"/>
    </source>
</evidence>
<dbReference type="PANTHER" id="PTHR30204">
    <property type="entry name" value="REDOX-CYCLING DRUG-SENSING TRANSCRIPTIONAL ACTIVATOR SOXR"/>
    <property type="match status" value="1"/>
</dbReference>
<evidence type="ECO:0000256" key="3">
    <source>
        <dbReference type="ARBA" id="ARBA00023125"/>
    </source>
</evidence>
<accession>A0A1M7YAS5</accession>
<dbReference type="RefSeq" id="WP_242952367.1">
    <property type="nucleotide sequence ID" value="NZ_FRFD01000007.1"/>
</dbReference>
<dbReference type="InterPro" id="IPR047057">
    <property type="entry name" value="MerR_fam"/>
</dbReference>
<proteinExistence type="predicted"/>
<name>A0A1M7YAS5_9FIRM</name>
<dbReference type="GO" id="GO:0003677">
    <property type="term" value="F:DNA binding"/>
    <property type="evidence" value="ECO:0007669"/>
    <property type="project" value="UniProtKB-KW"/>
</dbReference>
<dbReference type="SMART" id="SM00422">
    <property type="entry name" value="HTH_MERR"/>
    <property type="match status" value="1"/>
</dbReference>
<gene>
    <name evidence="6" type="ORF">SAMN02745217_02409</name>
</gene>
<dbReference type="Gene3D" id="1.10.1660.10">
    <property type="match status" value="1"/>
</dbReference>
<feature type="domain" description="HTH merR-type" evidence="5">
    <location>
        <begin position="1"/>
        <end position="70"/>
    </location>
</feature>
<dbReference type="Proteomes" id="UP000184612">
    <property type="component" value="Unassembled WGS sequence"/>
</dbReference>
<dbReference type="PROSITE" id="PS50937">
    <property type="entry name" value="HTH_MERR_2"/>
    <property type="match status" value="1"/>
</dbReference>
<protein>
    <submittedName>
        <fullName evidence="6">DNA-binding transcriptional regulator, MerR family</fullName>
    </submittedName>
</protein>
<keyword evidence="3 6" id="KW-0238">DNA-binding</keyword>